<dbReference type="EMBL" id="CP011114">
    <property type="protein sequence ID" value="AKG37246.1"/>
    <property type="molecule type" value="Genomic_DNA"/>
</dbReference>
<name>A0A0F7CK90_PAEDU</name>
<keyword evidence="8" id="KW-0862">Zinc</keyword>
<organism evidence="12 13">
    <name type="scientific">Paenibacillus durus ATCC 35681</name>
    <dbReference type="NCBI Taxonomy" id="1333534"/>
    <lineage>
        <taxon>Bacteria</taxon>
        <taxon>Bacillati</taxon>
        <taxon>Bacillota</taxon>
        <taxon>Bacilli</taxon>
        <taxon>Bacillales</taxon>
        <taxon>Paenibacillaceae</taxon>
        <taxon>Paenibacillus</taxon>
    </lineage>
</organism>
<dbReference type="Gene3D" id="3.40.50.1970">
    <property type="match status" value="1"/>
</dbReference>
<dbReference type="AlphaFoldDB" id="A0A0F7CK90"/>
<keyword evidence="2" id="KW-0560">Oxidoreductase</keyword>
<evidence type="ECO:0000256" key="9">
    <source>
        <dbReference type="PIRSR" id="PIRSR000112-2"/>
    </source>
</evidence>
<feature type="binding site" evidence="9">
    <location>
        <position position="120"/>
    </location>
    <ligand>
        <name>glycerol</name>
        <dbReference type="ChEBI" id="CHEBI:17754"/>
    </ligand>
</feature>
<dbReference type="InterPro" id="IPR001670">
    <property type="entry name" value="ADH_Fe/GldA"/>
</dbReference>
<evidence type="ECO:0000256" key="7">
    <source>
        <dbReference type="ARBA" id="ARBA00049006"/>
    </source>
</evidence>
<evidence type="ECO:0000256" key="2">
    <source>
        <dbReference type="ARBA" id="ARBA00023002"/>
    </source>
</evidence>
<comment type="catalytic activity">
    <reaction evidence="7">
        <text>glycerol + NAD(+) = dihydroxyacetone + NADH + H(+)</text>
        <dbReference type="Rhea" id="RHEA:13769"/>
        <dbReference type="ChEBI" id="CHEBI:15378"/>
        <dbReference type="ChEBI" id="CHEBI:16016"/>
        <dbReference type="ChEBI" id="CHEBI:17754"/>
        <dbReference type="ChEBI" id="CHEBI:57540"/>
        <dbReference type="ChEBI" id="CHEBI:57945"/>
        <dbReference type="EC" id="1.1.1.6"/>
    </reaction>
</comment>
<reference evidence="12 13" key="1">
    <citation type="submission" date="2015-03" db="EMBL/GenBank/DDBJ databases">
        <authorList>
            <person name="Abdul Halim M."/>
        </authorList>
    </citation>
    <scope>NUCLEOTIDE SEQUENCE [LARGE SCALE GENOMIC DNA]</scope>
    <source>
        <strain evidence="12 13">ATCC 35681</strain>
    </source>
</reference>
<protein>
    <recommendedName>
        <fullName evidence="6">Glycerol dehydrogenase</fullName>
        <ecNumber evidence="5">1.1.1.6</ecNumber>
    </recommendedName>
</protein>
<feature type="domain" description="Alcohol dehydrogenase iron-type/glycerol dehydrogenase GldA" evidence="11">
    <location>
        <begin position="8"/>
        <end position="153"/>
    </location>
</feature>
<dbReference type="OrthoDB" id="5198708at2"/>
<dbReference type="HOGENOM" id="CLU_044754_1_0_9"/>
<feature type="binding site" evidence="8">
    <location>
        <position position="170"/>
    </location>
    <ligand>
        <name>glycerol</name>
        <dbReference type="ChEBI" id="CHEBI:17754"/>
    </ligand>
</feature>
<dbReference type="InterPro" id="IPR016205">
    <property type="entry name" value="Glycerol_DH"/>
</dbReference>
<evidence type="ECO:0000259" key="11">
    <source>
        <dbReference type="Pfam" id="PF00465"/>
    </source>
</evidence>
<evidence type="ECO:0000313" key="13">
    <source>
        <dbReference type="Proteomes" id="UP000034189"/>
    </source>
</evidence>
<dbReference type="Proteomes" id="UP000034189">
    <property type="component" value="Chromosome"/>
</dbReference>
<dbReference type="PIRSF" id="PIRSF000112">
    <property type="entry name" value="Glycerol_dehydrogenase"/>
    <property type="match status" value="1"/>
</dbReference>
<dbReference type="GO" id="GO:0008888">
    <property type="term" value="F:glycerol dehydrogenase (NAD+) activity"/>
    <property type="evidence" value="ECO:0007669"/>
    <property type="project" value="UniProtKB-EC"/>
</dbReference>
<dbReference type="EC" id="1.1.1.6" evidence="5"/>
<dbReference type="GO" id="GO:0046872">
    <property type="term" value="F:metal ion binding"/>
    <property type="evidence" value="ECO:0007669"/>
    <property type="project" value="UniProtKB-KW"/>
</dbReference>
<evidence type="ECO:0000256" key="8">
    <source>
        <dbReference type="PIRSR" id="PIRSR000112-1"/>
    </source>
</evidence>
<keyword evidence="3 10" id="KW-0520">NAD</keyword>
<evidence type="ECO:0000256" key="3">
    <source>
        <dbReference type="ARBA" id="ARBA00023027"/>
    </source>
</evidence>
<dbReference type="NCBIfam" id="NF006941">
    <property type="entry name" value="PRK09423.1"/>
    <property type="match status" value="1"/>
</dbReference>
<evidence type="ECO:0000256" key="5">
    <source>
        <dbReference type="ARBA" id="ARBA00039147"/>
    </source>
</evidence>
<accession>A0A0F7CK90</accession>
<feature type="binding site" evidence="8">
    <location>
        <position position="253"/>
    </location>
    <ligand>
        <name>glycerol</name>
        <dbReference type="ChEBI" id="CHEBI:17754"/>
    </ligand>
</feature>
<gene>
    <name evidence="12" type="ORF">VK70_24385</name>
</gene>
<keyword evidence="1 8" id="KW-0479">Metal-binding</keyword>
<dbReference type="PATRIC" id="fig|1333534.5.peg.5326"/>
<dbReference type="Gene3D" id="1.20.1090.10">
    <property type="entry name" value="Dehydroquinate synthase-like - alpha domain"/>
    <property type="match status" value="1"/>
</dbReference>
<evidence type="ECO:0000256" key="1">
    <source>
        <dbReference type="ARBA" id="ARBA00022723"/>
    </source>
</evidence>
<dbReference type="PANTHER" id="PTHR43616:SF5">
    <property type="entry name" value="GLYCEROL DEHYDROGENASE 1"/>
    <property type="match status" value="1"/>
</dbReference>
<comment type="pathway">
    <text evidence="4">Polyol metabolism; glycerol fermentation; glycerone phosphate from glycerol (oxidative route): step 1/2.</text>
</comment>
<comment type="cofactor">
    <cofactor evidence="8">
        <name>Zn(2+)</name>
        <dbReference type="ChEBI" id="CHEBI:29105"/>
    </cofactor>
    <text evidence="8">Binds 1 zinc ion per subunit.</text>
</comment>
<evidence type="ECO:0000256" key="10">
    <source>
        <dbReference type="PIRSR" id="PIRSR000112-3"/>
    </source>
</evidence>
<feature type="binding site" evidence="8">
    <location>
        <position position="271"/>
    </location>
    <ligand>
        <name>glycerol</name>
        <dbReference type="ChEBI" id="CHEBI:17754"/>
    </ligand>
</feature>
<dbReference type="PANTHER" id="PTHR43616">
    <property type="entry name" value="GLYCEROL DEHYDROGENASE"/>
    <property type="match status" value="1"/>
</dbReference>
<reference evidence="12 13" key="2">
    <citation type="journal article" date="2016" name="Genome Announc.">
        <title>Genome Sequence of a Gram-Positive Diazotroph, Paenibacillus durus Type Strain ATCC 35681.</title>
        <authorList>
            <person name="Halim M.A."/>
            <person name="Rahman A.Y."/>
            <person name="Sim K.S."/>
            <person name="Yam H.C."/>
            <person name="Rahim A.A."/>
            <person name="Ghazali A.H."/>
            <person name="Najimudin N."/>
        </authorList>
    </citation>
    <scope>NUCLEOTIDE SEQUENCE [LARGE SCALE GENOMIC DNA]</scope>
    <source>
        <strain evidence="12 13">ATCC 35681</strain>
    </source>
</reference>
<dbReference type="RefSeq" id="WP_025695789.1">
    <property type="nucleotide sequence ID" value="NZ_ASQQ01000370.1"/>
</dbReference>
<dbReference type="GO" id="GO:0005829">
    <property type="term" value="C:cytosol"/>
    <property type="evidence" value="ECO:0007669"/>
    <property type="project" value="TreeGrafter"/>
</dbReference>
<dbReference type="SUPFAM" id="SSF56796">
    <property type="entry name" value="Dehydroquinate synthase-like"/>
    <property type="match status" value="1"/>
</dbReference>
<feature type="binding site" evidence="10">
    <location>
        <position position="124"/>
    </location>
    <ligand>
        <name>NAD(+)</name>
        <dbReference type="ChEBI" id="CHEBI:57540"/>
    </ligand>
</feature>
<proteinExistence type="predicted"/>
<feature type="binding site" evidence="10">
    <location>
        <position position="130"/>
    </location>
    <ligand>
        <name>NAD(+)</name>
        <dbReference type="ChEBI" id="CHEBI:57540"/>
    </ligand>
</feature>
<evidence type="ECO:0000256" key="4">
    <source>
        <dbReference type="ARBA" id="ARBA00037918"/>
    </source>
</evidence>
<evidence type="ECO:0000313" key="12">
    <source>
        <dbReference type="EMBL" id="AKG37246.1"/>
    </source>
</evidence>
<dbReference type="Pfam" id="PF00465">
    <property type="entry name" value="Fe-ADH"/>
    <property type="match status" value="1"/>
</dbReference>
<sequence>MAQIFGSPGKYVQGFGELHNIKKHVSWIGDSYLVIASKNRINDLGEVIKESFGEGYKIIFAEFHGESSRKEVKRLMDIAVTEGCNGVVGLGGGKVIDTAKAVGGNLKLPTVIIPTIAASDAATSACACIYNEDGSLDEEIYFDQNPDIVLVDTEIIMNAPVRFLVAGMGDTLSTYIGARVCYRGYKDNDFGAKPTETSITIAKLSYDLLMKHGLLAKLACEQKVMTKDLNKIIEANILLSGLGFENNGGSSDHSFYYGFCDLTHRKEHMYHGEYVSVSSLCTLVLEGAPKEELDEVFSFCVSVGLPVCLEDLKLGDLTEEEFKIVSKGVLRCKSTHNYPFEVTETEVIAAIKTADVIGKMYKAGKRLF</sequence>
<feature type="binding site" evidence="10">
    <location>
        <begin position="93"/>
        <end position="97"/>
    </location>
    <ligand>
        <name>NAD(+)</name>
        <dbReference type="ChEBI" id="CHEBI:57540"/>
    </ligand>
</feature>
<evidence type="ECO:0000256" key="6">
    <source>
        <dbReference type="ARBA" id="ARBA00040132"/>
    </source>
</evidence>
<dbReference type="CDD" id="cd08170">
    <property type="entry name" value="GlyDH"/>
    <property type="match status" value="1"/>
</dbReference>